<evidence type="ECO:0000256" key="2">
    <source>
        <dbReference type="SAM" id="MobiDB-lite"/>
    </source>
</evidence>
<gene>
    <name evidence="3" type="ORF">CEX98_02945</name>
</gene>
<keyword evidence="4" id="KW-1185">Reference proteome</keyword>
<feature type="region of interest" description="Disordered" evidence="2">
    <location>
        <begin position="221"/>
        <end position="265"/>
    </location>
</feature>
<feature type="compositionally biased region" description="Acidic residues" evidence="2">
    <location>
        <begin position="152"/>
        <end position="163"/>
    </location>
</feature>
<protein>
    <submittedName>
        <fullName evidence="3">Uncharacterized protein</fullName>
    </submittedName>
</protein>
<dbReference type="InterPro" id="IPR019734">
    <property type="entry name" value="TPR_rpt"/>
</dbReference>
<feature type="region of interest" description="Disordered" evidence="2">
    <location>
        <begin position="28"/>
        <end position="116"/>
    </location>
</feature>
<accession>A0A2A5JV98</accession>
<proteinExistence type="predicted"/>
<keyword evidence="1" id="KW-0802">TPR repeat</keyword>
<dbReference type="InterPro" id="IPR038440">
    <property type="entry name" value="FimV_C_sf"/>
</dbReference>
<dbReference type="AlphaFoldDB" id="A0A2A5JV98"/>
<dbReference type="Proteomes" id="UP000228621">
    <property type="component" value="Unassembled WGS sequence"/>
</dbReference>
<feature type="region of interest" description="Disordered" evidence="2">
    <location>
        <begin position="152"/>
        <end position="176"/>
    </location>
</feature>
<feature type="compositionally biased region" description="Acidic residues" evidence="2">
    <location>
        <begin position="69"/>
        <end position="116"/>
    </location>
</feature>
<feature type="non-terminal residue" evidence="3">
    <location>
        <position position="1"/>
    </location>
</feature>
<name>A0A2A5JV98_PSEO7</name>
<dbReference type="NCBIfam" id="TIGR03504">
    <property type="entry name" value="FimV_Cterm"/>
    <property type="match status" value="1"/>
</dbReference>
<dbReference type="Gene3D" id="1.20.58.2200">
    <property type="match status" value="1"/>
</dbReference>
<evidence type="ECO:0000256" key="1">
    <source>
        <dbReference type="PROSITE-ProRule" id="PRU00339"/>
    </source>
</evidence>
<feature type="compositionally biased region" description="Acidic residues" evidence="2">
    <location>
        <begin position="28"/>
        <end position="61"/>
    </location>
</feature>
<reference evidence="4" key="1">
    <citation type="journal article" date="2019" name="Genome Announc.">
        <title>Draft Genome Sequence of Pseudoalteromonas piscicida Strain 36Y ROTHPW, an Hypersaline Seawater Isolate from the South Coast of Sonora, Mexico.</title>
        <authorList>
            <person name="Sanchez-Diaz R."/>
            <person name="Molina-Garza Z.J."/>
            <person name="Cruz-Suarez L.E."/>
            <person name="Selvin J."/>
            <person name="Kiran G.S."/>
            <person name="Ibarra-Gamez J.C."/>
            <person name="Gomez-Gil B."/>
            <person name="Galaviz-Silva L."/>
        </authorList>
    </citation>
    <scope>NUCLEOTIDE SEQUENCE [LARGE SCALE GENOMIC DNA]</scope>
    <source>
        <strain evidence="4">36Y_RITHPW</strain>
    </source>
</reference>
<evidence type="ECO:0000313" key="3">
    <source>
        <dbReference type="EMBL" id="PCK33277.1"/>
    </source>
</evidence>
<dbReference type="Pfam" id="PF14559">
    <property type="entry name" value="TPR_19"/>
    <property type="match status" value="1"/>
</dbReference>
<evidence type="ECO:0000313" key="4">
    <source>
        <dbReference type="Proteomes" id="UP000228621"/>
    </source>
</evidence>
<dbReference type="PROSITE" id="PS50005">
    <property type="entry name" value="TPR"/>
    <property type="match status" value="1"/>
</dbReference>
<dbReference type="EMBL" id="NKHF01000009">
    <property type="protein sequence ID" value="PCK33277.1"/>
    <property type="molecule type" value="Genomic_DNA"/>
</dbReference>
<organism evidence="3 4">
    <name type="scientific">Pseudoalteromonas piscicida</name>
    <dbReference type="NCBI Taxonomy" id="43662"/>
    <lineage>
        <taxon>Bacteria</taxon>
        <taxon>Pseudomonadati</taxon>
        <taxon>Pseudomonadota</taxon>
        <taxon>Gammaproteobacteria</taxon>
        <taxon>Alteromonadales</taxon>
        <taxon>Pseudoalteromonadaceae</taxon>
        <taxon>Pseudoalteromonas</taxon>
    </lineage>
</organism>
<feature type="repeat" description="TPR" evidence="1">
    <location>
        <begin position="317"/>
        <end position="350"/>
    </location>
</feature>
<comment type="caution">
    <text evidence="3">The sequence shown here is derived from an EMBL/GenBank/DDBJ whole genome shotgun (WGS) entry which is preliminary data.</text>
</comment>
<dbReference type="InterPro" id="IPR020011">
    <property type="entry name" value="FimV_C"/>
</dbReference>
<sequence>LDSEEELPELEADFDEEALLDDALESELEAEAPSEEAETLELDSEDELPELEADFDEETLLDDSLASEPEAETPELDSEDELPELETDFDEEALLDDSVEEELEASVDEDSDLEDEFPELEVDFGEDALVGSEPEEAFSGFSDDELPEFTEEDVLEDEGEPNLETEQQVIPELTDEDDLDTLLSEPEAETEIPEVDEAEIEKEFMADFTQEDFDALLSELDSPAEFDATNSEDFEVDFDSLLQDELASEDNPQPSTDTGADGAEDYLEIEDLLDQSDDLDTDVEPYVGANMDVGLGDFDELLAGENTTDVDLEDEGFAAKLDLAKAYIEIQDYDSAIATLNDVIENGPDSVQAEAESLKSNLTNS</sequence>
<dbReference type="RefSeq" id="WP_277948906.1">
    <property type="nucleotide sequence ID" value="NZ_NKHF01000009.1"/>
</dbReference>